<sequence>MVDTSIWYRSFAEVEARGNSAIYEDWGFGVSQDPAVLALIDRLPEPRRQPNLVFGASRHLGAPIAPYESFRRWVSAHWFEVEQLARTRTTQTNETGRDAVLLPVLGLLKGPFALIEVGASAGLCLYPDRYSYLYDGNRYLHPVDGPSTVLLECATTGNPPIPQKAPEVVYRAGIDLNPLDVTNADDMSWLESLVWPEQEHRRQRLRDAAALAREDPPHLIRGDLNSTIADLVEQTPRGTTVVVFHSAVLSYLAPSDRAAFVDTVGSLPCHWIANEGVGVLPAIDNRLTTSTQTRRGKFVVSLDGVPHGLAGAHGQFLDWTNETHTASH</sequence>
<dbReference type="EMBL" id="VNIQ01000007">
    <property type="protein sequence ID" value="TYQ01646.1"/>
    <property type="molecule type" value="Genomic_DNA"/>
</dbReference>
<organism evidence="1">
    <name type="scientific">Nocardia globerula</name>
    <dbReference type="NCBI Taxonomy" id="1818"/>
    <lineage>
        <taxon>Bacteria</taxon>
        <taxon>Bacillati</taxon>
        <taxon>Actinomycetota</taxon>
        <taxon>Actinomycetes</taxon>
        <taxon>Mycobacteriales</taxon>
        <taxon>Nocardiaceae</taxon>
        <taxon>Nocardia</taxon>
    </lineage>
</organism>
<name>A0A652YJQ1_NOCGL</name>
<dbReference type="AlphaFoldDB" id="A0A652YJQ1"/>
<reference evidence="1" key="1">
    <citation type="submission" date="2019-07" db="EMBL/GenBank/DDBJ databases">
        <title>Genomic Encyclopedia of Type Strains, Phase IV (KMG-IV): sequencing the most valuable type-strain genomes for metagenomic binning, comparative biology and taxonomic classification.</title>
        <authorList>
            <person name="Goeker M."/>
        </authorList>
    </citation>
    <scope>NUCLEOTIDE SEQUENCE</scope>
    <source>
        <strain evidence="1">DSM 44596</strain>
    </source>
</reference>
<accession>A0A652YJQ1</accession>
<protein>
    <submittedName>
        <fullName evidence="1">Uncharacterized protein DUF2332</fullName>
    </submittedName>
</protein>
<evidence type="ECO:0000313" key="1">
    <source>
        <dbReference type="EMBL" id="TYQ01646.1"/>
    </source>
</evidence>
<comment type="caution">
    <text evidence="1">The sequence shown here is derived from an EMBL/GenBank/DDBJ whole genome shotgun (WGS) entry which is preliminary data.</text>
</comment>
<proteinExistence type="predicted"/>
<dbReference type="Pfam" id="PF10094">
    <property type="entry name" value="DUF2332"/>
    <property type="match status" value="1"/>
</dbReference>
<gene>
    <name evidence="1" type="ORF">FNL38_10761</name>
</gene>
<dbReference type="InterPro" id="IPR011200">
    <property type="entry name" value="UCP012608"/>
</dbReference>